<evidence type="ECO:0000313" key="6">
    <source>
        <dbReference type="EMBL" id="EAZ91172.1"/>
    </source>
</evidence>
<dbReference type="OrthoDB" id="9795104at2"/>
<dbReference type="RefSeq" id="WP_008275782.1">
    <property type="nucleotide sequence ID" value="NZ_AAXW01000016.1"/>
</dbReference>
<dbReference type="SUPFAM" id="SSF50022">
    <property type="entry name" value="ISP domain"/>
    <property type="match status" value="1"/>
</dbReference>
<keyword evidence="7" id="KW-1185">Reference proteome</keyword>
<sequence>MSWTKVLAVDSLPIGSRQVVKTENHNILLLNHNGQVYAVKNSCPHLKISLKKAKINEDGDLVCPMHRSAFDLKTGAVKEWTPWPPLVGKAMGMISQEKALSVFPVKTEEGNIWVDLTDS</sequence>
<dbReference type="PROSITE" id="PS51296">
    <property type="entry name" value="RIESKE"/>
    <property type="match status" value="1"/>
</dbReference>
<accession>A3IQW7</accession>
<evidence type="ECO:0000256" key="2">
    <source>
        <dbReference type="ARBA" id="ARBA00022723"/>
    </source>
</evidence>
<keyword evidence="1" id="KW-0001">2Fe-2S</keyword>
<dbReference type="PANTHER" id="PTHR21496">
    <property type="entry name" value="FERREDOXIN-RELATED"/>
    <property type="match status" value="1"/>
</dbReference>
<evidence type="ECO:0000256" key="3">
    <source>
        <dbReference type="ARBA" id="ARBA00023004"/>
    </source>
</evidence>
<dbReference type="Pfam" id="PF00355">
    <property type="entry name" value="Rieske"/>
    <property type="match status" value="1"/>
</dbReference>
<dbReference type="PANTHER" id="PTHR21496:SF23">
    <property type="entry name" value="3-PHENYLPROPIONATE_CINNAMIC ACID DIOXYGENASE FERREDOXIN SUBUNIT"/>
    <property type="match status" value="1"/>
</dbReference>
<name>A3IQW7_9CHRO</name>
<gene>
    <name evidence="6" type="ORF">CY0110_12932</name>
</gene>
<dbReference type="eggNOG" id="COG2146">
    <property type="taxonomic scope" value="Bacteria"/>
</dbReference>
<feature type="domain" description="Rieske" evidence="5">
    <location>
        <begin position="3"/>
        <end position="114"/>
    </location>
</feature>
<dbReference type="Gene3D" id="2.102.10.10">
    <property type="entry name" value="Rieske [2Fe-2S] iron-sulphur domain"/>
    <property type="match status" value="1"/>
</dbReference>
<dbReference type="GO" id="GO:0051537">
    <property type="term" value="F:2 iron, 2 sulfur cluster binding"/>
    <property type="evidence" value="ECO:0007669"/>
    <property type="project" value="UniProtKB-KW"/>
</dbReference>
<dbReference type="GO" id="GO:0046872">
    <property type="term" value="F:metal ion binding"/>
    <property type="evidence" value="ECO:0007669"/>
    <property type="project" value="UniProtKB-KW"/>
</dbReference>
<proteinExistence type="predicted"/>
<dbReference type="GO" id="GO:0016705">
    <property type="term" value="F:oxidoreductase activity, acting on paired donors, with incorporation or reduction of molecular oxygen"/>
    <property type="evidence" value="ECO:0007669"/>
    <property type="project" value="UniProtKB-ARBA"/>
</dbReference>
<dbReference type="EMBL" id="AAXW01000016">
    <property type="protein sequence ID" value="EAZ91172.1"/>
    <property type="molecule type" value="Genomic_DNA"/>
</dbReference>
<keyword evidence="2" id="KW-0479">Metal-binding</keyword>
<protein>
    <submittedName>
        <fullName evidence="6">Rieske (2Fe-2S) region</fullName>
    </submittedName>
</protein>
<dbReference type="InterPro" id="IPR017941">
    <property type="entry name" value="Rieske_2Fe-2S"/>
</dbReference>
<comment type="caution">
    <text evidence="6">The sequence shown here is derived from an EMBL/GenBank/DDBJ whole genome shotgun (WGS) entry which is preliminary data.</text>
</comment>
<dbReference type="InterPro" id="IPR036922">
    <property type="entry name" value="Rieske_2Fe-2S_sf"/>
</dbReference>
<dbReference type="AlphaFoldDB" id="A3IQW7"/>
<reference evidence="6 7" key="1">
    <citation type="submission" date="2007-03" db="EMBL/GenBank/DDBJ databases">
        <authorList>
            <person name="Stal L."/>
            <person name="Ferriera S."/>
            <person name="Johnson J."/>
            <person name="Kravitz S."/>
            <person name="Beeson K."/>
            <person name="Sutton G."/>
            <person name="Rogers Y.-H."/>
            <person name="Friedman R."/>
            <person name="Frazier M."/>
            <person name="Venter J.C."/>
        </authorList>
    </citation>
    <scope>NUCLEOTIDE SEQUENCE [LARGE SCALE GENOMIC DNA]</scope>
    <source>
        <strain evidence="6 7">CCY0110</strain>
    </source>
</reference>
<keyword evidence="3" id="KW-0408">Iron</keyword>
<dbReference type="GO" id="GO:0004497">
    <property type="term" value="F:monooxygenase activity"/>
    <property type="evidence" value="ECO:0007669"/>
    <property type="project" value="UniProtKB-ARBA"/>
</dbReference>
<evidence type="ECO:0000256" key="4">
    <source>
        <dbReference type="ARBA" id="ARBA00023014"/>
    </source>
</evidence>
<dbReference type="Proteomes" id="UP000003781">
    <property type="component" value="Unassembled WGS sequence"/>
</dbReference>
<evidence type="ECO:0000259" key="5">
    <source>
        <dbReference type="PROSITE" id="PS51296"/>
    </source>
</evidence>
<evidence type="ECO:0000256" key="1">
    <source>
        <dbReference type="ARBA" id="ARBA00022714"/>
    </source>
</evidence>
<organism evidence="6 7">
    <name type="scientific">Crocosphaera chwakensis CCY0110</name>
    <dbReference type="NCBI Taxonomy" id="391612"/>
    <lineage>
        <taxon>Bacteria</taxon>
        <taxon>Bacillati</taxon>
        <taxon>Cyanobacteriota</taxon>
        <taxon>Cyanophyceae</taxon>
        <taxon>Oscillatoriophycideae</taxon>
        <taxon>Chroococcales</taxon>
        <taxon>Aphanothecaceae</taxon>
        <taxon>Crocosphaera</taxon>
        <taxon>Crocosphaera chwakensis</taxon>
    </lineage>
</organism>
<evidence type="ECO:0000313" key="7">
    <source>
        <dbReference type="Proteomes" id="UP000003781"/>
    </source>
</evidence>
<keyword evidence="4" id="KW-0411">Iron-sulfur</keyword>